<dbReference type="EMBL" id="JAPFQA010000022">
    <property type="protein sequence ID" value="MCZ8548206.1"/>
    <property type="molecule type" value="Genomic_DNA"/>
</dbReference>
<dbReference type="PROSITE" id="PS51352">
    <property type="entry name" value="THIOREDOXIN_2"/>
    <property type="match status" value="1"/>
</dbReference>
<protein>
    <submittedName>
        <fullName evidence="9">Thioredoxin domain-containing protein</fullName>
    </submittedName>
</protein>
<dbReference type="SUPFAM" id="SSF52833">
    <property type="entry name" value="Thioredoxin-like"/>
    <property type="match status" value="1"/>
</dbReference>
<keyword evidence="7" id="KW-1133">Transmembrane helix</keyword>
<evidence type="ECO:0000256" key="5">
    <source>
        <dbReference type="ARBA" id="ARBA00023157"/>
    </source>
</evidence>
<evidence type="ECO:0000313" key="10">
    <source>
        <dbReference type="Proteomes" id="UP001152178"/>
    </source>
</evidence>
<dbReference type="PANTHER" id="PTHR13887">
    <property type="entry name" value="GLUTATHIONE S-TRANSFERASE KAPPA"/>
    <property type="match status" value="1"/>
</dbReference>
<evidence type="ECO:0000256" key="2">
    <source>
        <dbReference type="ARBA" id="ARBA00005791"/>
    </source>
</evidence>
<keyword evidence="5" id="KW-1015">Disulfide bond</keyword>
<dbReference type="Gene3D" id="3.40.30.10">
    <property type="entry name" value="Glutaredoxin"/>
    <property type="match status" value="1"/>
</dbReference>
<keyword evidence="7" id="KW-0472">Membrane</keyword>
<keyword evidence="4" id="KW-0560">Oxidoreductase</keyword>
<dbReference type="RefSeq" id="WP_269908461.1">
    <property type="nucleotide sequence ID" value="NZ_JAPFQA010000022.1"/>
</dbReference>
<evidence type="ECO:0000259" key="8">
    <source>
        <dbReference type="PROSITE" id="PS51352"/>
    </source>
</evidence>
<feature type="transmembrane region" description="Helical" evidence="7">
    <location>
        <begin position="22"/>
        <end position="41"/>
    </location>
</feature>
<gene>
    <name evidence="9" type="ORF">OOJ09_28875</name>
</gene>
<keyword evidence="7" id="KW-0812">Transmembrane</keyword>
<dbReference type="Proteomes" id="UP001152178">
    <property type="component" value="Unassembled WGS sequence"/>
</dbReference>
<organism evidence="9 10">
    <name type="scientific">Mesorhizobium qingshengii</name>
    <dbReference type="NCBI Taxonomy" id="1165689"/>
    <lineage>
        <taxon>Bacteria</taxon>
        <taxon>Pseudomonadati</taxon>
        <taxon>Pseudomonadota</taxon>
        <taxon>Alphaproteobacteria</taxon>
        <taxon>Hyphomicrobiales</taxon>
        <taxon>Phyllobacteriaceae</taxon>
        <taxon>Mesorhizobium</taxon>
    </lineage>
</organism>
<feature type="domain" description="Thioredoxin" evidence="8">
    <location>
        <begin position="71"/>
        <end position="261"/>
    </location>
</feature>
<accession>A0ABT4R386</accession>
<name>A0ABT4R386_9HYPH</name>
<keyword evidence="3" id="KW-0732">Signal</keyword>
<comment type="similarity">
    <text evidence="2">Belongs to the thioredoxin family. DsbA subfamily.</text>
</comment>
<evidence type="ECO:0000256" key="4">
    <source>
        <dbReference type="ARBA" id="ARBA00023002"/>
    </source>
</evidence>
<evidence type="ECO:0000256" key="7">
    <source>
        <dbReference type="SAM" id="Phobius"/>
    </source>
</evidence>
<dbReference type="Pfam" id="PF13462">
    <property type="entry name" value="Thioredoxin_4"/>
    <property type="match status" value="1"/>
</dbReference>
<sequence>MTNQNTNETHSAPVAKLSGRDLLTPLAIIVAGLMVSGSIVWSSRPPPQPAGLESIAAAPPTDTVASPAEPAQPPGPAADIAKVNLQGEPFIGDADAPVVVAYWFDYQCPFCRETEETILPDLIKDYVDTGKVRIVFKDFEFLGPDSQTAGAAARAVWETAPDKFRAWHKAMFDKQDDENAGWGKKDDIIALTKAIAGIDVAKVEELMTSRAADYDRAMQTDEAEGNGMGVEGTPAFLVGKQMMVGAQPYRVLKAAIDEVLSTM</sequence>
<proteinExistence type="inferred from homology"/>
<evidence type="ECO:0000256" key="3">
    <source>
        <dbReference type="ARBA" id="ARBA00022729"/>
    </source>
</evidence>
<dbReference type="InterPro" id="IPR013766">
    <property type="entry name" value="Thioredoxin_domain"/>
</dbReference>
<keyword evidence="10" id="KW-1185">Reference proteome</keyword>
<dbReference type="InterPro" id="IPR012336">
    <property type="entry name" value="Thioredoxin-like_fold"/>
</dbReference>
<evidence type="ECO:0000256" key="6">
    <source>
        <dbReference type="ARBA" id="ARBA00023284"/>
    </source>
</evidence>
<comment type="function">
    <text evidence="1">May be required for disulfide bond formation in some proteins.</text>
</comment>
<evidence type="ECO:0000256" key="1">
    <source>
        <dbReference type="ARBA" id="ARBA00003565"/>
    </source>
</evidence>
<keyword evidence="6" id="KW-0676">Redox-active center</keyword>
<dbReference type="PANTHER" id="PTHR13887:SF14">
    <property type="entry name" value="DISULFIDE BOND FORMATION PROTEIN D"/>
    <property type="match status" value="1"/>
</dbReference>
<evidence type="ECO:0000313" key="9">
    <source>
        <dbReference type="EMBL" id="MCZ8548206.1"/>
    </source>
</evidence>
<reference evidence="9" key="1">
    <citation type="submission" date="2022-11" db="EMBL/GenBank/DDBJ databases">
        <authorList>
            <person name="Coimbra C."/>
        </authorList>
    </citation>
    <scope>NUCLEOTIDE SEQUENCE</scope>
    <source>
        <strain evidence="9">Jales19</strain>
    </source>
</reference>
<comment type="caution">
    <text evidence="9">The sequence shown here is derived from an EMBL/GenBank/DDBJ whole genome shotgun (WGS) entry which is preliminary data.</text>
</comment>
<dbReference type="InterPro" id="IPR036249">
    <property type="entry name" value="Thioredoxin-like_sf"/>
</dbReference>